<keyword evidence="4" id="KW-0964">Secreted</keyword>
<keyword evidence="9" id="KW-0812">Transmembrane</keyword>
<feature type="region of interest" description="Disordered" evidence="8">
    <location>
        <begin position="1664"/>
        <end position="1752"/>
    </location>
</feature>
<proteinExistence type="predicted"/>
<gene>
    <name evidence="10" type="ORF">HXX76_000010</name>
</gene>
<evidence type="ECO:0000256" key="9">
    <source>
        <dbReference type="SAM" id="Phobius"/>
    </source>
</evidence>
<dbReference type="InterPro" id="IPR011050">
    <property type="entry name" value="Pectin_lyase_fold/virulence"/>
</dbReference>
<feature type="compositionally biased region" description="Polar residues" evidence="8">
    <location>
        <begin position="1689"/>
        <end position="1700"/>
    </location>
</feature>
<organism evidence="10 11">
    <name type="scientific">Chlamydomonas incerta</name>
    <dbReference type="NCBI Taxonomy" id="51695"/>
    <lineage>
        <taxon>Eukaryota</taxon>
        <taxon>Viridiplantae</taxon>
        <taxon>Chlorophyta</taxon>
        <taxon>core chlorophytes</taxon>
        <taxon>Chlorophyceae</taxon>
        <taxon>CS clade</taxon>
        <taxon>Chlamydomonadales</taxon>
        <taxon>Chlamydomonadaceae</taxon>
        <taxon>Chlamydomonas</taxon>
    </lineage>
</organism>
<evidence type="ECO:0000256" key="3">
    <source>
        <dbReference type="ARBA" id="ARBA00004613"/>
    </source>
</evidence>
<feature type="transmembrane region" description="Helical" evidence="9">
    <location>
        <begin position="2002"/>
        <end position="2027"/>
    </location>
</feature>
<evidence type="ECO:0000256" key="5">
    <source>
        <dbReference type="ARBA" id="ARBA00022729"/>
    </source>
</evidence>
<comment type="subcellular location">
    <subcellularLocation>
        <location evidence="1">Cell envelope</location>
    </subcellularLocation>
    <subcellularLocation>
        <location evidence="2">Cell outer membrane</location>
    </subcellularLocation>
    <subcellularLocation>
        <location evidence="3">Secreted</location>
    </subcellularLocation>
</comment>
<keyword evidence="11" id="KW-1185">Reference proteome</keyword>
<name>A0A836B2E8_CHLIN</name>
<feature type="transmembrane region" description="Helical" evidence="9">
    <location>
        <begin position="1123"/>
        <end position="1147"/>
    </location>
</feature>
<feature type="transmembrane region" description="Helical" evidence="9">
    <location>
        <begin position="1159"/>
        <end position="1179"/>
    </location>
</feature>
<feature type="compositionally biased region" description="Low complexity" evidence="8">
    <location>
        <begin position="1451"/>
        <end position="1466"/>
    </location>
</feature>
<feature type="compositionally biased region" description="Low complexity" evidence="8">
    <location>
        <begin position="2072"/>
        <end position="2084"/>
    </location>
</feature>
<feature type="compositionally biased region" description="Polar residues" evidence="8">
    <location>
        <begin position="1523"/>
        <end position="1536"/>
    </location>
</feature>
<dbReference type="GO" id="GO:0005576">
    <property type="term" value="C:extracellular region"/>
    <property type="evidence" value="ECO:0007669"/>
    <property type="project" value="UniProtKB-SubCell"/>
</dbReference>
<feature type="region of interest" description="Disordered" evidence="8">
    <location>
        <begin position="2197"/>
        <end position="2219"/>
    </location>
</feature>
<feature type="transmembrane region" description="Helical" evidence="9">
    <location>
        <begin position="1798"/>
        <end position="1821"/>
    </location>
</feature>
<keyword evidence="7" id="KW-0998">Cell outer membrane</keyword>
<dbReference type="OrthoDB" id="547223at2759"/>
<dbReference type="PANTHER" id="PTHR11319:SF35">
    <property type="entry name" value="OUTER MEMBRANE PROTEIN PMPC-RELATED"/>
    <property type="match status" value="1"/>
</dbReference>
<evidence type="ECO:0000256" key="6">
    <source>
        <dbReference type="ARBA" id="ARBA00023136"/>
    </source>
</evidence>
<evidence type="ECO:0000256" key="7">
    <source>
        <dbReference type="ARBA" id="ARBA00023237"/>
    </source>
</evidence>
<evidence type="ECO:0000256" key="2">
    <source>
        <dbReference type="ARBA" id="ARBA00004442"/>
    </source>
</evidence>
<keyword evidence="9" id="KW-1133">Transmembrane helix</keyword>
<keyword evidence="6 9" id="KW-0472">Membrane</keyword>
<dbReference type="PANTHER" id="PTHR11319">
    <property type="entry name" value="G PROTEIN-COUPLED RECEPTOR-RELATED"/>
    <property type="match status" value="1"/>
</dbReference>
<feature type="compositionally biased region" description="Low complexity" evidence="8">
    <location>
        <begin position="1287"/>
        <end position="1309"/>
    </location>
</feature>
<feature type="transmembrane region" description="Helical" evidence="9">
    <location>
        <begin position="1972"/>
        <end position="1990"/>
    </location>
</feature>
<comment type="caution">
    <text evidence="10">The sequence shown here is derived from an EMBL/GenBank/DDBJ whole genome shotgun (WGS) entry which is preliminary data.</text>
</comment>
<evidence type="ECO:0000256" key="4">
    <source>
        <dbReference type="ARBA" id="ARBA00022525"/>
    </source>
</evidence>
<feature type="compositionally biased region" description="Low complexity" evidence="8">
    <location>
        <begin position="1363"/>
        <end position="1374"/>
    </location>
</feature>
<evidence type="ECO:0000256" key="8">
    <source>
        <dbReference type="SAM" id="MobiDB-lite"/>
    </source>
</evidence>
<feature type="region of interest" description="Disordered" evidence="8">
    <location>
        <begin position="1451"/>
        <end position="1477"/>
    </location>
</feature>
<sequence length="2219" mass="226835">MEGGAISASDLKVALTNSRFKGNAAMFGGAVSVDKLLQTSRQSSGDAAAQADVQLTIVAANFTKNQAHDQGGALFAHGSEVAIRNSSFEANEAGPEPGDSEWSSSGGAAFLSSCRGSSDIVQSSFTANTAVGTGGALLIMACPLAVTNTLFQQNQAGASGGAIRAVHRRSSNTPISALPELSLTGCQLAGNLATGGDGGGVMGTGVRVRMAHMNVTGNRAPSGRGGACCVLNNAYLNISSSVFSLNSALDGGAVGASLTGLVEVRAAGFIGNSATRRGGAMSIAECDCVTVARNSRFDSNSAMHGGALHAQPGPWPAASSSSMSVLLQGETCLGSVVSAADYGPAAAAPAAAAVVEANVTVVVAGVSAVGNVAKLHGGVVYIDGGNTSALLLQGLEAANNSAVFGHGGVAGVVHDPNVHLEMQAQASFRVVLVDCTLWGNTAPSGIGGALAMLGDATNSPGNISLLQQAMLFNTTVRGNRALSGGALGLSGRTSLLVRQSRLEANNASQDGGAIMGAECVELQLSDATVLSGNSALRGRGGGLYSNGCDAVLVGDSTLSSNTAESAGAMFVSGSGVAAGGGATSSGDTVAAASAAAAAVLVVIGTQISNNSAHGSSQGTTVGGNGGGMWVTGPVAALVANCTLTGNTAAAHGGALIVDTNSTCSTQQVTAVVDSASVRGLTAESESQLAMSTSNQAALSTLLRDVVANGSVLDAAVVADCFLPQTEAGDPALQAAVFATIGDATGNRVQTGYGPYISTDPSQLRASSSLAYAPVLVQDANSSATPLTSLKTAAGYTLTTLSMEPMDLGLRLLDAFGQVTTDGTGGSGPRMATLRASVAAGGNSSCEAAIISGNEAQAYTGEASLMGMRVRAPKGTYRMTIAVVDTAFATLAASVAVDIVIPPCRVGEVPRDRGYSCQPCDPLTFSLWEDTAPLNSSCLRDDALILMSSNSSNSSTTDAPAAPAAAACYSCPQNADCPGGALLLPTPGAWHSAANSTFVSSCPNPEACRGGDEDMQAMLKMCQAWWYLQPLGFDYWSYVRSILDNNSTRYPDAPGALRNGTYDPTHACALWGLPYGHPAAYMTRQCASGYAGNLCGVCESVEGRAYANDGAFNCAECLEPAGSVVLSIVLYLINVIVILGTILITFLADYTEDQELAAGDIVRIIVMHCQYFLIITRYNIDWPNPIKGLAFVFGVITGAIKQVVTPSCFLGPDTSSERQAHAEVLTGLLSPFISIATIMALWVLRYYYWHARDTTPGTPGINRAPVFDGRKLSQLAQERRMRRGGSGAADSATADVSHSGKSSAAQGGSATPEAAEGANDNGLDSFGEEAVTMLTGAQLLQRLGALQTRREVSDSGEGLSPPNVSASGSVVASSGQQHPNASVGGAPPQTMGGSIPQRQPFPRTQSLPGALQKSRSLPQYGVGEGRPGSALQLAQQLDAGAQASPRAPAAAAAAALATQRPAAQTLTGTTDSPGARLRPAIRHSTSTSLLMSRALQVSVGKPPLSRDTSLSPAQAMSPEASPFARSQMQQPGWQPNSRAVRLSLFGPEDGGSPVQTSRRQMRVSFSSTPATPLGPPAPTASTRSGNPLAKSSSARSSRSGSLHVSLSGRAQSTDVLTCASPGSGSSGSWLASSSAITAVTMTPGGGGGLSIGRIELDVIKEAPSVLTPRASRAPEGGTDPFEGHAEGAVSGSSARQPQSPASGAVTPGRGRQSASGAATPGGTTDPGGGHTSGAETPSGGASPPLTTPRKKSGMQLVSTALQRLKSMFSIADLEPEEGEQLRWAALINIDRTMSLWEQLLFITMIAAFIMYPAWSTAVLQIFGCFMVDNRSGPWPQYQLAAAEHGYWIQDMNQACYTGVHLLFWVPIGAVFIALVCFGIPLLSFVAIWKHRKSLDTVHVAQTFGFLYRRYHDVRYYWQSVSQFQTLLLVVVEVFGRVLPVYQRAMLLQIMLVVTLTLNTYFEPNKFEVLSKMEFLSLAILSVTLSSGLFFVPPSDQTDPIGQVGRITIAAIILVLNIGVCTYFVYMVINTMAISTLKKAYVYLRKRALGLAGKLCGGVVSAEPPSQPPSRQGSAASTASKGSASSQRATPATPVSAAGKGTIPSSSNVSHSDPGHASLGRTSRTSAAVSHASSLVNTGSLVMRDSEVSSPSGAVPHMTFILSAATSVEPSESAGLGAAAAAAEAAAAAVITPGPLGAELPISYSSQSQGDAHTGKQLAQQ</sequence>
<evidence type="ECO:0000313" key="11">
    <source>
        <dbReference type="Proteomes" id="UP000650467"/>
    </source>
</evidence>
<keyword evidence="5" id="KW-0732">Signal</keyword>
<feature type="compositionally biased region" description="Low complexity" evidence="8">
    <location>
        <begin position="1712"/>
        <end position="1722"/>
    </location>
</feature>
<feature type="transmembrane region" description="Helical" evidence="9">
    <location>
        <begin position="1860"/>
        <end position="1887"/>
    </location>
</feature>
<protein>
    <recommendedName>
        <fullName evidence="12">TRP C-terminal domain-containing protein</fullName>
    </recommendedName>
</protein>
<feature type="region of interest" description="Disordered" evidence="8">
    <location>
        <begin position="1276"/>
        <end position="1323"/>
    </location>
</feature>
<reference evidence="10" key="1">
    <citation type="journal article" date="2020" name="bioRxiv">
        <title>Comparative genomics of Chlamydomonas.</title>
        <authorList>
            <person name="Craig R.J."/>
            <person name="Hasan A.R."/>
            <person name="Ness R.W."/>
            <person name="Keightley P.D."/>
        </authorList>
    </citation>
    <scope>NUCLEOTIDE SEQUENCE</scope>
    <source>
        <strain evidence="10">SAG 7.73</strain>
    </source>
</reference>
<feature type="region of interest" description="Disordered" evidence="8">
    <location>
        <begin position="1347"/>
        <end position="1408"/>
    </location>
</feature>
<feature type="compositionally biased region" description="Low complexity" evidence="8">
    <location>
        <begin position="1590"/>
        <end position="1608"/>
    </location>
</feature>
<dbReference type="InterPro" id="IPR003368">
    <property type="entry name" value="POMP_repeat"/>
</dbReference>
<feature type="transmembrane region" description="Helical" evidence="9">
    <location>
        <begin position="1939"/>
        <end position="1960"/>
    </location>
</feature>
<accession>A0A836B2E8</accession>
<feature type="transmembrane region" description="Helical" evidence="9">
    <location>
        <begin position="1223"/>
        <end position="1243"/>
    </location>
</feature>
<dbReference type="NCBIfam" id="TIGR01376">
    <property type="entry name" value="POMP_repeat"/>
    <property type="match status" value="1"/>
</dbReference>
<dbReference type="EMBL" id="JAEHOC010000001">
    <property type="protein sequence ID" value="KAG2445388.1"/>
    <property type="molecule type" value="Genomic_DNA"/>
</dbReference>
<dbReference type="SUPFAM" id="SSF51126">
    <property type="entry name" value="Pectin lyase-like"/>
    <property type="match status" value="2"/>
</dbReference>
<feature type="region of interest" description="Disordered" evidence="8">
    <location>
        <begin position="1497"/>
        <end position="1608"/>
    </location>
</feature>
<dbReference type="Proteomes" id="UP000650467">
    <property type="component" value="Unassembled WGS sequence"/>
</dbReference>
<evidence type="ECO:0008006" key="12">
    <source>
        <dbReference type="Google" id="ProtNLM"/>
    </source>
</evidence>
<evidence type="ECO:0000313" key="10">
    <source>
        <dbReference type="EMBL" id="KAG2445388.1"/>
    </source>
</evidence>
<feature type="region of interest" description="Disordered" evidence="8">
    <location>
        <begin position="2060"/>
        <end position="2124"/>
    </location>
</feature>
<evidence type="ECO:0000256" key="1">
    <source>
        <dbReference type="ARBA" id="ARBA00004196"/>
    </source>
</evidence>
<feature type="compositionally biased region" description="Polar residues" evidence="8">
    <location>
        <begin position="2201"/>
        <end position="2219"/>
    </location>
</feature>